<feature type="non-terminal residue" evidence="3">
    <location>
        <position position="121"/>
    </location>
</feature>
<sequence length="121" mass="13821">MIDVRKITKKYKEKTIFEHLSFSVPAGSMLAITGESGIGKTTLLNCLGQLETINEGEILINGQKISRKNRKTFFREQAGFLFQNYALIDNETVKQNLTLVSKEEQKIKESLEKFQVDHLID</sequence>
<feature type="domain" description="ABC transporter" evidence="2">
    <location>
        <begin position="18"/>
        <end position="119"/>
    </location>
</feature>
<dbReference type="RefSeq" id="WP_138315180.1">
    <property type="nucleotide sequence ID" value="NZ_JAVBZS010000168.1"/>
</dbReference>
<dbReference type="SUPFAM" id="SSF52540">
    <property type="entry name" value="P-loop containing nucleoside triphosphate hydrolases"/>
    <property type="match status" value="1"/>
</dbReference>
<keyword evidence="3" id="KW-0067">ATP-binding</keyword>
<reference evidence="3 4" key="1">
    <citation type="submission" date="2023-08" db="EMBL/GenBank/DDBJ databases">
        <title>Whole genome sequencing of Enterococcus.</title>
        <authorList>
            <person name="Kaptchouang Tchatchouang C.D."/>
            <person name="Ateba C.N."/>
        </authorList>
    </citation>
    <scope>NUCLEOTIDE SEQUENCE [LARGE SCALE GENOMIC DNA]</scope>
    <source>
        <strain evidence="3 4">ENT3_CNKT_NWU</strain>
    </source>
</reference>
<proteinExistence type="predicted"/>
<dbReference type="Pfam" id="PF00005">
    <property type="entry name" value="ABC_tran"/>
    <property type="match status" value="1"/>
</dbReference>
<dbReference type="AlphaFoldDB" id="A0AAJ1WDG1"/>
<dbReference type="PANTHER" id="PTHR42781">
    <property type="entry name" value="SPERMIDINE/PUTRESCINE IMPORT ATP-BINDING PROTEIN POTA"/>
    <property type="match status" value="1"/>
</dbReference>
<gene>
    <name evidence="3" type="ORF">RAN64_15595</name>
</gene>
<keyword evidence="3" id="KW-0547">Nucleotide-binding</keyword>
<dbReference type="Proteomes" id="UP001238215">
    <property type="component" value="Unassembled WGS sequence"/>
</dbReference>
<dbReference type="InterPro" id="IPR003439">
    <property type="entry name" value="ABC_transporter-like_ATP-bd"/>
</dbReference>
<dbReference type="EMBL" id="JAVBZS010000168">
    <property type="protein sequence ID" value="MDP8591371.1"/>
    <property type="molecule type" value="Genomic_DNA"/>
</dbReference>
<keyword evidence="4" id="KW-1185">Reference proteome</keyword>
<dbReference type="InterPro" id="IPR027417">
    <property type="entry name" value="P-loop_NTPase"/>
</dbReference>
<evidence type="ECO:0000313" key="3">
    <source>
        <dbReference type="EMBL" id="MDP8591371.1"/>
    </source>
</evidence>
<dbReference type="GO" id="GO:0016887">
    <property type="term" value="F:ATP hydrolysis activity"/>
    <property type="evidence" value="ECO:0007669"/>
    <property type="project" value="InterPro"/>
</dbReference>
<dbReference type="InterPro" id="IPR050093">
    <property type="entry name" value="ABC_SmlMolc_Importer"/>
</dbReference>
<name>A0AAJ1WDG1_9ENTE</name>
<dbReference type="GO" id="GO:0005524">
    <property type="term" value="F:ATP binding"/>
    <property type="evidence" value="ECO:0007669"/>
    <property type="project" value="UniProtKB-KW"/>
</dbReference>
<dbReference type="PANTHER" id="PTHR42781:SF4">
    <property type="entry name" value="SPERMIDINE_PUTRESCINE IMPORT ATP-BINDING PROTEIN POTA"/>
    <property type="match status" value="1"/>
</dbReference>
<protein>
    <submittedName>
        <fullName evidence="3">ATP-binding cassette domain-containing protein</fullName>
    </submittedName>
</protein>
<dbReference type="Gene3D" id="3.40.50.300">
    <property type="entry name" value="P-loop containing nucleotide triphosphate hydrolases"/>
    <property type="match status" value="1"/>
</dbReference>
<evidence type="ECO:0000259" key="2">
    <source>
        <dbReference type="Pfam" id="PF00005"/>
    </source>
</evidence>
<organism evidence="3 4">
    <name type="scientific">Enterococcus lactis</name>
    <dbReference type="NCBI Taxonomy" id="357441"/>
    <lineage>
        <taxon>Bacteria</taxon>
        <taxon>Bacillati</taxon>
        <taxon>Bacillota</taxon>
        <taxon>Bacilli</taxon>
        <taxon>Lactobacillales</taxon>
        <taxon>Enterococcaceae</taxon>
        <taxon>Enterococcus</taxon>
    </lineage>
</organism>
<accession>A0AAJ1WDG1</accession>
<evidence type="ECO:0000256" key="1">
    <source>
        <dbReference type="ARBA" id="ARBA00022448"/>
    </source>
</evidence>
<comment type="caution">
    <text evidence="3">The sequence shown here is derived from an EMBL/GenBank/DDBJ whole genome shotgun (WGS) entry which is preliminary data.</text>
</comment>
<evidence type="ECO:0000313" key="4">
    <source>
        <dbReference type="Proteomes" id="UP001238215"/>
    </source>
</evidence>
<keyword evidence="1" id="KW-0813">Transport</keyword>